<reference evidence="2 3" key="1">
    <citation type="submission" date="2018-10" db="EMBL/GenBank/DDBJ databases">
        <title>A high-quality apple genome assembly.</title>
        <authorList>
            <person name="Hu J."/>
        </authorList>
    </citation>
    <scope>NUCLEOTIDE SEQUENCE [LARGE SCALE GENOMIC DNA]</scope>
    <source>
        <strain evidence="3">cv. HFTH1</strain>
        <tissue evidence="2">Young leaf</tissue>
    </source>
</reference>
<comment type="caution">
    <text evidence="2">The sequence shown here is derived from an EMBL/GenBank/DDBJ whole genome shotgun (WGS) entry which is preliminary data.</text>
</comment>
<keyword evidence="3" id="KW-1185">Reference proteome</keyword>
<sequence>MQNQMDEVEEVKSSPMSAANMTPKTPKSPLVSRFMATPLGSPMKAAMTSMRGYLEEVGHLTKLDHQDAWLPITESRNGNALYSAFHTLRVSVLPESAFQPSSFLYLSLLLAGNSFN</sequence>
<name>A0A498HTT4_MALDO</name>
<proteinExistence type="predicted"/>
<gene>
    <name evidence="2" type="ORF">DVH24_013066</name>
</gene>
<evidence type="ECO:0000313" key="2">
    <source>
        <dbReference type="EMBL" id="RXH73382.1"/>
    </source>
</evidence>
<dbReference type="EMBL" id="RDQH01000341">
    <property type="protein sequence ID" value="RXH73382.1"/>
    <property type="molecule type" value="Genomic_DNA"/>
</dbReference>
<organism evidence="2 3">
    <name type="scientific">Malus domestica</name>
    <name type="common">Apple</name>
    <name type="synonym">Pyrus malus</name>
    <dbReference type="NCBI Taxonomy" id="3750"/>
    <lineage>
        <taxon>Eukaryota</taxon>
        <taxon>Viridiplantae</taxon>
        <taxon>Streptophyta</taxon>
        <taxon>Embryophyta</taxon>
        <taxon>Tracheophyta</taxon>
        <taxon>Spermatophyta</taxon>
        <taxon>Magnoliopsida</taxon>
        <taxon>eudicotyledons</taxon>
        <taxon>Gunneridae</taxon>
        <taxon>Pentapetalae</taxon>
        <taxon>rosids</taxon>
        <taxon>fabids</taxon>
        <taxon>Rosales</taxon>
        <taxon>Rosaceae</taxon>
        <taxon>Amygdaloideae</taxon>
        <taxon>Maleae</taxon>
        <taxon>Malus</taxon>
    </lineage>
</organism>
<accession>A0A498HTT4</accession>
<feature type="compositionally biased region" description="Polar residues" evidence="1">
    <location>
        <begin position="14"/>
        <end position="25"/>
    </location>
</feature>
<evidence type="ECO:0000256" key="1">
    <source>
        <dbReference type="SAM" id="MobiDB-lite"/>
    </source>
</evidence>
<dbReference type="Proteomes" id="UP000290289">
    <property type="component" value="Chromosome 15"/>
</dbReference>
<evidence type="ECO:0000313" key="3">
    <source>
        <dbReference type="Proteomes" id="UP000290289"/>
    </source>
</evidence>
<feature type="region of interest" description="Disordered" evidence="1">
    <location>
        <begin position="1"/>
        <end position="31"/>
    </location>
</feature>
<protein>
    <submittedName>
        <fullName evidence="2">Uncharacterized protein</fullName>
    </submittedName>
</protein>
<dbReference type="STRING" id="3750.A0A498HTT4"/>
<dbReference type="AlphaFoldDB" id="A0A498HTT4"/>